<dbReference type="EMBL" id="AP025295">
    <property type="protein sequence ID" value="BDD01799.1"/>
    <property type="molecule type" value="Genomic_DNA"/>
</dbReference>
<evidence type="ECO:0000313" key="3">
    <source>
        <dbReference type="EMBL" id="BDD01799.1"/>
    </source>
</evidence>
<evidence type="ECO:0000313" key="4">
    <source>
        <dbReference type="Proteomes" id="UP001354989"/>
    </source>
</evidence>
<keyword evidence="4" id="KW-1185">Reference proteome</keyword>
<dbReference type="InterPro" id="IPR043781">
    <property type="entry name" value="DUF5723"/>
</dbReference>
<feature type="signal peptide" evidence="1">
    <location>
        <begin position="1"/>
        <end position="19"/>
    </location>
</feature>
<proteinExistence type="predicted"/>
<geneLocation type="plasmid" evidence="3 4">
    <name>pPP3</name>
</geneLocation>
<feature type="chain" id="PRO_5046103369" description="DUF5723 domain-containing protein" evidence="1">
    <location>
        <begin position="20"/>
        <end position="467"/>
    </location>
</feature>
<name>A0ABM7VLC6_9BACT</name>
<accession>A0ABM7VLC6</accession>
<feature type="domain" description="DUF5723" evidence="2">
    <location>
        <begin position="41"/>
        <end position="428"/>
    </location>
</feature>
<gene>
    <name evidence="3" type="ORF">PEPS_40790</name>
</gene>
<dbReference type="Pfam" id="PF18990">
    <property type="entry name" value="DUF5723"/>
    <property type="match status" value="1"/>
</dbReference>
<evidence type="ECO:0000256" key="1">
    <source>
        <dbReference type="SAM" id="SignalP"/>
    </source>
</evidence>
<dbReference type="RefSeq" id="WP_338398945.1">
    <property type="nucleotide sequence ID" value="NZ_AP025295.1"/>
</dbReference>
<keyword evidence="3" id="KW-0614">Plasmid</keyword>
<organism evidence="3 4">
    <name type="scientific">Persicobacter psychrovividus</name>
    <dbReference type="NCBI Taxonomy" id="387638"/>
    <lineage>
        <taxon>Bacteria</taxon>
        <taxon>Pseudomonadati</taxon>
        <taxon>Bacteroidota</taxon>
        <taxon>Cytophagia</taxon>
        <taxon>Cytophagales</taxon>
        <taxon>Persicobacteraceae</taxon>
        <taxon>Persicobacter</taxon>
    </lineage>
</organism>
<dbReference type="Proteomes" id="UP001354989">
    <property type="component" value="Plasmid pPP3"/>
</dbReference>
<sequence>MKIIYAFLLSCCMVFHAQAQFQKTLYQFASEDLVATHSMNPAFKAKGSFILGLPGISQNTLNFSAPTTLGNLFMLENGKRNLSLGTAVKNLPQVSTTYASSQLNILSLGGGDEKNMFMMSLDVRGFTKQKMSRDFLDLAINGNSSSISIQDVLEGKRLTDQEKYLYAETYSHFFGQLSLSDSRKLSDRVRLGLRVKFLWGMGYMSSSPIEGTYRMDGQSFNSSIDFEAANVNMSGVVDPLIFLEEQKMENKKMQGNFGGAIDIGTQVKITDRWEASFFVQDIGAINWNLNGQSVKIEKGYYEINAQEISLTGGIDGDSQLADFDLQTFMEEEVKMDTLQNQKFVEWLPAKAYLGTRYRVGEKHYFGATFMGQWFQNEFNYAMTASYDLRVGKMLSTIVSYSYSPQQTMAVGGGVRLNLGPLQVYAVTDDFTGLIKPSTLQNVNITTGAVFTFGRKHKAKVEAETTAE</sequence>
<protein>
    <recommendedName>
        <fullName evidence="2">DUF5723 domain-containing protein</fullName>
    </recommendedName>
</protein>
<keyword evidence="1" id="KW-0732">Signal</keyword>
<reference evidence="3 4" key="1">
    <citation type="submission" date="2021-12" db="EMBL/GenBank/DDBJ databases">
        <title>Genome sequencing of bacteria with rrn-lacking chromosome and rrn-plasmid.</title>
        <authorList>
            <person name="Anda M."/>
            <person name="Iwasaki W."/>
        </authorList>
    </citation>
    <scope>NUCLEOTIDE SEQUENCE [LARGE SCALE GENOMIC DNA]</scope>
    <source>
        <strain evidence="3 4">NBRC 101262</strain>
        <plasmid evidence="3 4">pPP3</plasmid>
    </source>
</reference>
<evidence type="ECO:0000259" key="2">
    <source>
        <dbReference type="Pfam" id="PF18990"/>
    </source>
</evidence>